<evidence type="ECO:0000313" key="13">
    <source>
        <dbReference type="EMBL" id="KAJ6215406.1"/>
    </source>
</evidence>
<feature type="domain" description="Cyclic nucleotide-binding" evidence="12">
    <location>
        <begin position="972"/>
        <end position="1091"/>
    </location>
</feature>
<feature type="compositionally biased region" description="Basic and acidic residues" evidence="10">
    <location>
        <begin position="557"/>
        <end position="578"/>
    </location>
</feature>
<dbReference type="CDD" id="cd00038">
    <property type="entry name" value="CAP_ED"/>
    <property type="match status" value="1"/>
</dbReference>
<evidence type="ECO:0000256" key="4">
    <source>
        <dbReference type="ARBA" id="ARBA00022989"/>
    </source>
</evidence>
<evidence type="ECO:0000256" key="11">
    <source>
        <dbReference type="SAM" id="Phobius"/>
    </source>
</evidence>
<feature type="region of interest" description="Disordered" evidence="10">
    <location>
        <begin position="557"/>
        <end position="597"/>
    </location>
</feature>
<dbReference type="GO" id="GO:0005223">
    <property type="term" value="F:intracellularly cGMP-activated cation channel activity"/>
    <property type="evidence" value="ECO:0007669"/>
    <property type="project" value="TreeGrafter"/>
</dbReference>
<dbReference type="Pfam" id="PF00027">
    <property type="entry name" value="cNMP_binding"/>
    <property type="match status" value="1"/>
</dbReference>
<dbReference type="Pfam" id="PF00520">
    <property type="entry name" value="Ion_trans"/>
    <property type="match status" value="1"/>
</dbReference>
<dbReference type="GO" id="GO:0005222">
    <property type="term" value="F:intracellularly cAMP-activated cation channel activity"/>
    <property type="evidence" value="ECO:0007669"/>
    <property type="project" value="TreeGrafter"/>
</dbReference>
<dbReference type="FunFam" id="1.10.287.70:FF:000072">
    <property type="entry name" value="Cyclic nucleotide gated channel beta 3"/>
    <property type="match status" value="1"/>
</dbReference>
<dbReference type="Gene3D" id="1.10.287.70">
    <property type="match status" value="1"/>
</dbReference>
<evidence type="ECO:0000256" key="3">
    <source>
        <dbReference type="ARBA" id="ARBA00022692"/>
    </source>
</evidence>
<keyword evidence="14" id="KW-1185">Reference proteome</keyword>
<organism evidence="13 14">
    <name type="scientific">Blomia tropicalis</name>
    <name type="common">Mite</name>
    <dbReference type="NCBI Taxonomy" id="40697"/>
    <lineage>
        <taxon>Eukaryota</taxon>
        <taxon>Metazoa</taxon>
        <taxon>Ecdysozoa</taxon>
        <taxon>Arthropoda</taxon>
        <taxon>Chelicerata</taxon>
        <taxon>Arachnida</taxon>
        <taxon>Acari</taxon>
        <taxon>Acariformes</taxon>
        <taxon>Sarcoptiformes</taxon>
        <taxon>Astigmata</taxon>
        <taxon>Glycyphagoidea</taxon>
        <taxon>Echimyopodidae</taxon>
        <taxon>Blomia</taxon>
    </lineage>
</organism>
<dbReference type="InterPro" id="IPR003938">
    <property type="entry name" value="K_chnl_volt-dep_EAG/ELK/ERG"/>
</dbReference>
<feature type="coiled-coil region" evidence="9">
    <location>
        <begin position="1100"/>
        <end position="1141"/>
    </location>
</feature>
<keyword evidence="5" id="KW-0406">Ion transport</keyword>
<keyword evidence="4 11" id="KW-1133">Transmembrane helix</keyword>
<dbReference type="PRINTS" id="PR01463">
    <property type="entry name" value="EAGCHANLFMLY"/>
</dbReference>
<dbReference type="Pfam" id="PF16526">
    <property type="entry name" value="CLZ"/>
    <property type="match status" value="1"/>
</dbReference>
<dbReference type="InterPro" id="IPR018488">
    <property type="entry name" value="cNMP-bd_CS"/>
</dbReference>
<dbReference type="GO" id="GO:0017071">
    <property type="term" value="C:intracellular cyclic nucleotide activated cation channel complex"/>
    <property type="evidence" value="ECO:0007669"/>
    <property type="project" value="TreeGrafter"/>
</dbReference>
<dbReference type="InterPro" id="IPR000595">
    <property type="entry name" value="cNMP-bd_dom"/>
</dbReference>
<name>A0A9Q0RI84_BLOTA</name>
<dbReference type="FunFam" id="1.20.5.300:FF:000002">
    <property type="entry name" value="Cyclic nucleotide-gated channel alpha 3"/>
    <property type="match status" value="1"/>
</dbReference>
<dbReference type="Gene3D" id="2.60.120.10">
    <property type="entry name" value="Jelly Rolls"/>
    <property type="match status" value="1"/>
</dbReference>
<dbReference type="SUPFAM" id="SSF81324">
    <property type="entry name" value="Voltage-gated potassium channels"/>
    <property type="match status" value="1"/>
</dbReference>
<dbReference type="PROSITE" id="PS00889">
    <property type="entry name" value="CNMP_BINDING_2"/>
    <property type="match status" value="1"/>
</dbReference>
<evidence type="ECO:0000256" key="7">
    <source>
        <dbReference type="ARBA" id="ARBA00023286"/>
    </source>
</evidence>
<dbReference type="SUPFAM" id="SSF51206">
    <property type="entry name" value="cAMP-binding domain-like"/>
    <property type="match status" value="1"/>
</dbReference>
<evidence type="ECO:0000256" key="5">
    <source>
        <dbReference type="ARBA" id="ARBA00023065"/>
    </source>
</evidence>
<comment type="subcellular location">
    <subcellularLocation>
        <location evidence="1">Membrane</location>
        <topology evidence="1">Multi-pass membrane protein</topology>
    </subcellularLocation>
</comment>
<evidence type="ECO:0000256" key="9">
    <source>
        <dbReference type="SAM" id="Coils"/>
    </source>
</evidence>
<feature type="compositionally biased region" description="Polar residues" evidence="10">
    <location>
        <begin position="579"/>
        <end position="591"/>
    </location>
</feature>
<dbReference type="GO" id="GO:0005249">
    <property type="term" value="F:voltage-gated potassium channel activity"/>
    <property type="evidence" value="ECO:0007669"/>
    <property type="project" value="InterPro"/>
</dbReference>
<keyword evidence="8" id="KW-0407">Ion channel</keyword>
<feature type="compositionally biased region" description="Low complexity" evidence="10">
    <location>
        <begin position="212"/>
        <end position="225"/>
    </location>
</feature>
<comment type="caution">
    <text evidence="13">The sequence shown here is derived from an EMBL/GenBank/DDBJ whole genome shotgun (WGS) entry which is preliminary data.</text>
</comment>
<evidence type="ECO:0000256" key="2">
    <source>
        <dbReference type="ARBA" id="ARBA00022448"/>
    </source>
</evidence>
<keyword evidence="3 11" id="KW-0812">Transmembrane</keyword>
<feature type="transmembrane region" description="Helical" evidence="11">
    <location>
        <begin position="785"/>
        <end position="807"/>
    </location>
</feature>
<feature type="region of interest" description="Disordered" evidence="10">
    <location>
        <begin position="203"/>
        <end position="228"/>
    </location>
</feature>
<keyword evidence="9" id="KW-0175">Coiled coil</keyword>
<feature type="region of interest" description="Disordered" evidence="10">
    <location>
        <begin position="1"/>
        <end position="29"/>
    </location>
</feature>
<dbReference type="GO" id="GO:0005886">
    <property type="term" value="C:plasma membrane"/>
    <property type="evidence" value="ECO:0007669"/>
    <property type="project" value="TreeGrafter"/>
</dbReference>
<dbReference type="Proteomes" id="UP001142055">
    <property type="component" value="Chromosome 4"/>
</dbReference>
<dbReference type="InterPro" id="IPR032406">
    <property type="entry name" value="CLZ_dom"/>
</dbReference>
<sequence>MYRKWFSTKSTEKEDTKLNQTNESDRGCSSTPVTIYSDCPLLPPTVTISRVMSLSSEELEKLQSISPTIDGDGSISSNEYQNNSSPIITEVIHFPNATNRSKSFLDQISSKSKQCLKRNNSTCSLKNVKETKLIEHKRKINASMNRDLLTPPNWRTGSYVINERNRHSSKPLFERNVHSASPKINVSIDDVQKNHFKRHPRTCTLSERPKTPKTTPTTAGTTSTTIRSNSSCSLSYRWTNPRGSIRPSTVPYNVKQTSKRRIIESLDAVQCRQQKTRYYYGKNDVERTTTYSSNEYGSSVKSPSSSSPPLPTILNELNCLQHQHQCKSIGSNLSDPISERGNALFEVINNPRANFTTGFINRVQTKDIGSFNTCTKLCQEVLIDPTNRLKTDDINGPNRSKRLLSITNSDSIPDHEFEPYHLNEYNRLHGTLLNDQSILSSPSSCNSIVPIESYDSENIPRSMMNKAGYNRKHLSVSPTANPNTQISTIMIGKDGRRQQQEHVDRFNNESATPRWGTLIKTFQAFKNWRQKDCDRKRTGSIISHDSFLERYAFVQRKNEGHHQSTNKNRNDVDDDNHTGNKSGLTSQNQSTKRSKVPIMSNKVSPINEDGIVEPIVPQSRYQRFKRFTCIINPASSAHYRWLFIISCAVVYNLITIIGRSVFWKMQNQYLTGWTILDYIADCIYFADMFISSRTGFLEQGLLIRDPNRLTTAYLHSTCFRLDIISVLPTDIYFFITGVYCEPERIYPCSIIVRLNRLFRFYRVFEYFERTETRTTFPYMFRIGKLIFYILILIHWNACIYFAISYVIGFDTDRWVYNRRAVHTPEGKLSNDTSMGDSLRHQYIYCFYWSTLTLTTIGEVPIPETDFEYTFVVINFLIGVLIFATIVGNVGSMITNMNAARAEFQAQMDAVKQYMEFRHVSKDLEQRVIAWFDYLWSNKQSLNEESVTSILPDKLKAEIAINVHLQTLRRVQLFQDCEPGLLVELILKLRLQVFSPGDYICRKGDVGKEMYIVKKGKLSVVAEDGKTVFVTLTDGSVFGELSVLNIMGNKTGNRRTANVRSVGYSDLFVLNKNDLWEVLEDYPDAKNMLIEKGKEILMKDHLLDEDALKKAENEHEDYREKCKRLEKDLETLQLRFARLIAEYSASQKRLKQRITAIESITTQQQQQQQSMINPLNRMRKGWTGSRMGIFSKSVDVVNGSHPANQSIDITIVNNNNNNNNNESMMEQDEI</sequence>
<dbReference type="InterPro" id="IPR050866">
    <property type="entry name" value="CNG_cation_channel"/>
</dbReference>
<dbReference type="Gene3D" id="1.10.287.630">
    <property type="entry name" value="Helix hairpin bin"/>
    <property type="match status" value="1"/>
</dbReference>
<feature type="transmembrane region" description="Helical" evidence="11">
    <location>
        <begin position="868"/>
        <end position="890"/>
    </location>
</feature>
<dbReference type="InterPro" id="IPR018490">
    <property type="entry name" value="cNMP-bd_dom_sf"/>
</dbReference>
<dbReference type="FunFam" id="2.60.120.10:FF:000002">
    <property type="entry name" value="Cyclic nucleotide gated channel alpha 1a"/>
    <property type="match status" value="1"/>
</dbReference>
<dbReference type="FunFam" id="1.10.287.630:FF:000001">
    <property type="entry name" value="Cyclic nucleotide-gated channel alpha 3"/>
    <property type="match status" value="1"/>
</dbReference>
<dbReference type="PANTHER" id="PTHR45638:SF11">
    <property type="entry name" value="CYCLIC NUCLEOTIDE-GATED CATION CHANNEL SUBUNIT A"/>
    <property type="match status" value="1"/>
</dbReference>
<dbReference type="EMBL" id="JAPWDV010000004">
    <property type="protein sequence ID" value="KAJ6215406.1"/>
    <property type="molecule type" value="Genomic_DNA"/>
</dbReference>
<evidence type="ECO:0000256" key="1">
    <source>
        <dbReference type="ARBA" id="ARBA00004141"/>
    </source>
</evidence>
<gene>
    <name evidence="13" type="ORF">RDWZM_009906</name>
</gene>
<evidence type="ECO:0000256" key="10">
    <source>
        <dbReference type="SAM" id="MobiDB-lite"/>
    </source>
</evidence>
<evidence type="ECO:0000313" key="14">
    <source>
        <dbReference type="Proteomes" id="UP001142055"/>
    </source>
</evidence>
<evidence type="ECO:0000256" key="6">
    <source>
        <dbReference type="ARBA" id="ARBA00023136"/>
    </source>
</evidence>
<dbReference type="SMART" id="SM00100">
    <property type="entry name" value="cNMP"/>
    <property type="match status" value="1"/>
</dbReference>
<dbReference type="InterPro" id="IPR005821">
    <property type="entry name" value="Ion_trans_dom"/>
</dbReference>
<evidence type="ECO:0000256" key="8">
    <source>
        <dbReference type="ARBA" id="ARBA00023303"/>
    </source>
</evidence>
<evidence type="ECO:0000259" key="12">
    <source>
        <dbReference type="PROSITE" id="PS50042"/>
    </source>
</evidence>
<dbReference type="GO" id="GO:0030553">
    <property type="term" value="F:cGMP binding"/>
    <property type="evidence" value="ECO:0007669"/>
    <property type="project" value="TreeGrafter"/>
</dbReference>
<dbReference type="PANTHER" id="PTHR45638">
    <property type="entry name" value="CYCLIC NUCLEOTIDE-GATED CATION CHANNEL SUBUNIT A"/>
    <property type="match status" value="1"/>
</dbReference>
<reference evidence="13" key="1">
    <citation type="submission" date="2022-12" db="EMBL/GenBank/DDBJ databases">
        <title>Genome assemblies of Blomia tropicalis.</title>
        <authorList>
            <person name="Cui Y."/>
        </authorList>
    </citation>
    <scope>NUCLEOTIDE SEQUENCE</scope>
    <source>
        <tissue evidence="13">Adult mites</tissue>
    </source>
</reference>
<dbReference type="Gene3D" id="1.20.5.300">
    <property type="match status" value="1"/>
</dbReference>
<keyword evidence="7" id="KW-1071">Ligand-gated ion channel</keyword>
<dbReference type="PROSITE" id="PS50042">
    <property type="entry name" value="CNMP_BINDING_3"/>
    <property type="match status" value="1"/>
</dbReference>
<feature type="compositionally biased region" description="Polar residues" evidence="10">
    <location>
        <begin position="18"/>
        <end position="29"/>
    </location>
</feature>
<proteinExistence type="predicted"/>
<keyword evidence="2" id="KW-0813">Transport</keyword>
<feature type="transmembrane region" description="Helical" evidence="11">
    <location>
        <begin position="639"/>
        <end position="658"/>
    </location>
</feature>
<dbReference type="AlphaFoldDB" id="A0A9Q0RI84"/>
<keyword evidence="6 11" id="KW-0472">Membrane</keyword>
<dbReference type="PROSITE" id="PS00888">
    <property type="entry name" value="CNMP_BINDING_1"/>
    <property type="match status" value="1"/>
</dbReference>
<dbReference type="InterPro" id="IPR014710">
    <property type="entry name" value="RmlC-like_jellyroll"/>
</dbReference>
<dbReference type="GO" id="GO:0044877">
    <property type="term" value="F:protein-containing complex binding"/>
    <property type="evidence" value="ECO:0007669"/>
    <property type="project" value="TreeGrafter"/>
</dbReference>
<accession>A0A9Q0RI84</accession>
<protein>
    <recommendedName>
        <fullName evidence="12">Cyclic nucleotide-binding domain-containing protein</fullName>
    </recommendedName>
</protein>